<comment type="caution">
    <text evidence="2">The sequence shown here is derived from an EMBL/GenBank/DDBJ whole genome shotgun (WGS) entry which is preliminary data.</text>
</comment>
<feature type="region of interest" description="Disordered" evidence="1">
    <location>
        <begin position="37"/>
        <end position="57"/>
    </location>
</feature>
<evidence type="ECO:0000313" key="3">
    <source>
        <dbReference type="Proteomes" id="UP000195162"/>
    </source>
</evidence>
<accession>A0A242U724</accession>
<protein>
    <submittedName>
        <fullName evidence="2">Phage virion morphogenesis protein</fullName>
    </submittedName>
</protein>
<sequence>MAELEFLSEHLNALLTTLSDAERRKFAMMIARKVRASQSQRITRQQNPDGSSYIPRKNLRNKKGQIKRKMFMKLKTTKFMKIEKIPDGVTIGFDQRVSRLARIHQDGLVDTLKYNGRTFKVRYAQRILLGFTDAEVEIIEKDVFKLFDSK</sequence>
<dbReference type="AlphaFoldDB" id="A0A242U724"/>
<name>A0A242U724_ACIPI</name>
<organism evidence="2 3">
    <name type="scientific">Acinetobacter pittii</name>
    <name type="common">Acinetobacter genomosp. 3</name>
    <dbReference type="NCBI Taxonomy" id="48296"/>
    <lineage>
        <taxon>Bacteria</taxon>
        <taxon>Pseudomonadati</taxon>
        <taxon>Pseudomonadota</taxon>
        <taxon>Gammaproteobacteria</taxon>
        <taxon>Moraxellales</taxon>
        <taxon>Moraxellaceae</taxon>
        <taxon>Acinetobacter</taxon>
        <taxon>Acinetobacter calcoaceticus/baumannii complex</taxon>
    </lineage>
</organism>
<dbReference type="InterPro" id="IPR006522">
    <property type="entry name" value="Phage_virion_morphogenesis"/>
</dbReference>
<proteinExistence type="predicted"/>
<dbReference type="NCBIfam" id="TIGR01635">
    <property type="entry name" value="tail_comp_S"/>
    <property type="match status" value="1"/>
</dbReference>
<dbReference type="RefSeq" id="WP_086375885.1">
    <property type="nucleotide sequence ID" value="NZ_NGIR01000020.1"/>
</dbReference>
<evidence type="ECO:0000256" key="1">
    <source>
        <dbReference type="SAM" id="MobiDB-lite"/>
    </source>
</evidence>
<dbReference type="Pfam" id="PF05069">
    <property type="entry name" value="Phage_tail_S"/>
    <property type="match status" value="1"/>
</dbReference>
<feature type="compositionally biased region" description="Polar residues" evidence="1">
    <location>
        <begin position="37"/>
        <end position="50"/>
    </location>
</feature>
<dbReference type="EMBL" id="NGIR01000020">
    <property type="protein sequence ID" value="OTU28911.1"/>
    <property type="molecule type" value="Genomic_DNA"/>
</dbReference>
<reference evidence="2 3" key="1">
    <citation type="submission" date="2017-05" db="EMBL/GenBank/DDBJ databases">
        <authorList>
            <person name="Song R."/>
            <person name="Chenine A.L."/>
            <person name="Ruprecht R.M."/>
        </authorList>
    </citation>
    <scope>NUCLEOTIDE SEQUENCE [LARGE SCALE GENOMIC DNA]</scope>
    <source>
        <strain evidence="2 3">ARLG1955</strain>
    </source>
</reference>
<gene>
    <name evidence="2" type="ORF">CAT59_06830</name>
</gene>
<evidence type="ECO:0000313" key="2">
    <source>
        <dbReference type="EMBL" id="OTU28911.1"/>
    </source>
</evidence>
<dbReference type="Proteomes" id="UP000195162">
    <property type="component" value="Unassembled WGS sequence"/>
</dbReference>